<sequence length="206" mass="22523">MRVAAEPITGSLHRPINTAHTPRRGGHMGLKSYLQSRRDDAELGKGIWRRSHDRFIRGIDRFHQVLERLAATDSSVSMIELVVPDANALADLIPRVRAVAMEAHRLAPSDGDIPASPFGTYSDLNRALSKAGNAVALCAEALAMARCFGNCATGCDRQVSVHRRVETVIQHIEDAERLIQRAQKEAAGKLTFDDGIPVGRTQLIEA</sequence>
<feature type="region of interest" description="Disordered" evidence="1">
    <location>
        <begin position="1"/>
        <end position="29"/>
    </location>
</feature>
<protein>
    <submittedName>
        <fullName evidence="2">FAD/FMN-containing dehydrogenase</fullName>
    </submittedName>
</protein>
<dbReference type="KEGG" id="rmu:RMDY18_02030"/>
<accession>D2NQV9</accession>
<dbReference type="EMBL" id="AP011540">
    <property type="protein sequence ID" value="BAI64035.1"/>
    <property type="molecule type" value="Genomic_DNA"/>
</dbReference>
<evidence type="ECO:0000313" key="3">
    <source>
        <dbReference type="Proteomes" id="UP000001883"/>
    </source>
</evidence>
<dbReference type="STRING" id="680646.RMDY18_02030"/>
<name>D2NQV9_ROTMD</name>
<evidence type="ECO:0000313" key="2">
    <source>
        <dbReference type="EMBL" id="BAI64035.1"/>
    </source>
</evidence>
<keyword evidence="3" id="KW-1185">Reference proteome</keyword>
<gene>
    <name evidence="2" type="ordered locus">RMDY18_02030</name>
</gene>
<dbReference type="Proteomes" id="UP000001883">
    <property type="component" value="Chromosome"/>
</dbReference>
<dbReference type="AlphaFoldDB" id="D2NQV9"/>
<reference evidence="3" key="1">
    <citation type="submission" date="2009-07" db="EMBL/GenBank/DDBJ databases">
        <title>Complete genome sequence of Rothia mucilaginosa DJ.</title>
        <authorList>
            <person name="Yamane K."/>
            <person name="Nambu T."/>
            <person name="Mashimo C."/>
            <person name="Sugimori C."/>
            <person name="Yamanaka T."/>
            <person name="Leung K."/>
            <person name="Fukushima H."/>
        </authorList>
    </citation>
    <scope>NUCLEOTIDE SEQUENCE [LARGE SCALE GENOMIC DNA]</scope>
    <source>
        <strain evidence="3">DY-18</strain>
    </source>
</reference>
<reference evidence="2 3" key="2">
    <citation type="journal article" date="2010" name="J Osaka Dent Univ">
        <title>Isolation and identification of Rothia mucilaginosa from persistent apical periodontitis lesions.</title>
        <authorList>
            <person name="Yamane K."/>
            <person name="Yoshida M."/>
            <person name="Fujihira T."/>
            <person name="Baba T."/>
            <person name="Tsuji N."/>
            <person name="Hayashi H."/>
            <person name="Sugimori C."/>
            <person name="Yamanaka T."/>
            <person name="Mashimo C."/>
            <person name="Nambu T."/>
            <person name="Kawai H."/>
            <person name="Fukushima H."/>
        </authorList>
    </citation>
    <scope>NUCLEOTIDE SEQUENCE [LARGE SCALE GENOMIC DNA]</scope>
    <source>
        <strain evidence="2 3">DY-18</strain>
    </source>
</reference>
<dbReference type="HOGENOM" id="CLU_115409_0_0_11"/>
<dbReference type="eggNOG" id="ENOG502ZJA5">
    <property type="taxonomic scope" value="Bacteria"/>
</dbReference>
<organism evidence="2 3">
    <name type="scientific">Rothia mucilaginosa (strain DY-18)</name>
    <name type="common">Stomatococcus mucilaginosus</name>
    <dbReference type="NCBI Taxonomy" id="680646"/>
    <lineage>
        <taxon>Bacteria</taxon>
        <taxon>Bacillati</taxon>
        <taxon>Actinomycetota</taxon>
        <taxon>Actinomycetes</taxon>
        <taxon>Micrococcales</taxon>
        <taxon>Micrococcaceae</taxon>
        <taxon>Rothia</taxon>
    </lineage>
</organism>
<reference evidence="2 3" key="3">
    <citation type="journal article" date="2010" name="Sequencing">
        <title>Complete Genome Sequence of Rothia mucilaginosa DY-18: A Clinical Isolate with Dense Meshwork-Like Structures from a Persistent Apical Periodontitis Lesion.</title>
        <authorList>
            <person name="Yamane K."/>
            <person name="Nambu T."/>
            <person name="Yamanaka T."/>
            <person name="Mashimo C."/>
            <person name="Sugimori C."/>
            <person name="Leung K.-P."/>
            <person name="Fukushima H."/>
        </authorList>
    </citation>
    <scope>NUCLEOTIDE SEQUENCE [LARGE SCALE GENOMIC DNA]</scope>
    <source>
        <strain evidence="2 3">DY-18</strain>
    </source>
</reference>
<evidence type="ECO:0000256" key="1">
    <source>
        <dbReference type="SAM" id="MobiDB-lite"/>
    </source>
</evidence>
<proteinExistence type="predicted"/>